<feature type="compositionally biased region" description="Basic residues" evidence="1">
    <location>
        <begin position="28"/>
        <end position="39"/>
    </location>
</feature>
<dbReference type="EMBL" id="CAJVPZ010055622">
    <property type="protein sequence ID" value="CAG8784736.1"/>
    <property type="molecule type" value="Genomic_DNA"/>
</dbReference>
<dbReference type="Proteomes" id="UP000789396">
    <property type="component" value="Unassembled WGS sequence"/>
</dbReference>
<feature type="region of interest" description="Disordered" evidence="1">
    <location>
        <begin position="1"/>
        <end position="39"/>
    </location>
</feature>
<comment type="caution">
    <text evidence="2">The sequence shown here is derived from an EMBL/GenBank/DDBJ whole genome shotgun (WGS) entry which is preliminary data.</text>
</comment>
<feature type="non-terminal residue" evidence="2">
    <location>
        <position position="39"/>
    </location>
</feature>
<evidence type="ECO:0000256" key="1">
    <source>
        <dbReference type="SAM" id="MobiDB-lite"/>
    </source>
</evidence>
<proteinExistence type="predicted"/>
<feature type="non-terminal residue" evidence="2">
    <location>
        <position position="1"/>
    </location>
</feature>
<sequence length="39" mass="4323">TQANTSVQEPDQIDNIVEQLDNNNLAKPKAKRARTTKAT</sequence>
<accession>A0A9N9JIU2</accession>
<evidence type="ECO:0000313" key="3">
    <source>
        <dbReference type="Proteomes" id="UP000789396"/>
    </source>
</evidence>
<reference evidence="2" key="1">
    <citation type="submission" date="2021-06" db="EMBL/GenBank/DDBJ databases">
        <authorList>
            <person name="Kallberg Y."/>
            <person name="Tangrot J."/>
            <person name="Rosling A."/>
        </authorList>
    </citation>
    <scope>NUCLEOTIDE SEQUENCE</scope>
    <source>
        <strain evidence="2">IN212</strain>
    </source>
</reference>
<gene>
    <name evidence="2" type="ORF">RFULGI_LOCUS16135</name>
</gene>
<evidence type="ECO:0000313" key="2">
    <source>
        <dbReference type="EMBL" id="CAG8784736.1"/>
    </source>
</evidence>
<name>A0A9N9JIU2_9GLOM</name>
<dbReference type="AlphaFoldDB" id="A0A9N9JIU2"/>
<protein>
    <submittedName>
        <fullName evidence="2">2796_t:CDS:1</fullName>
    </submittedName>
</protein>
<keyword evidence="3" id="KW-1185">Reference proteome</keyword>
<organism evidence="2 3">
    <name type="scientific">Racocetra fulgida</name>
    <dbReference type="NCBI Taxonomy" id="60492"/>
    <lineage>
        <taxon>Eukaryota</taxon>
        <taxon>Fungi</taxon>
        <taxon>Fungi incertae sedis</taxon>
        <taxon>Mucoromycota</taxon>
        <taxon>Glomeromycotina</taxon>
        <taxon>Glomeromycetes</taxon>
        <taxon>Diversisporales</taxon>
        <taxon>Gigasporaceae</taxon>
        <taxon>Racocetra</taxon>
    </lineage>
</organism>